<dbReference type="HOGENOM" id="CLU_004553_2_1_1"/>
<evidence type="ECO:0000256" key="11">
    <source>
        <dbReference type="ARBA" id="ARBA00070516"/>
    </source>
</evidence>
<keyword evidence="15" id="KW-1185">Reference proteome</keyword>
<dbReference type="PANTHER" id="PTHR43450">
    <property type="entry name" value="ASPARTYL-TRNA SYNTHETASE"/>
    <property type="match status" value="1"/>
</dbReference>
<feature type="domain" description="Aminoacyl-transfer RNA synthetases class-II family profile" evidence="13">
    <location>
        <begin position="240"/>
        <end position="554"/>
    </location>
</feature>
<dbReference type="EMBL" id="KB822725">
    <property type="protein sequence ID" value="ETN36279.1"/>
    <property type="molecule type" value="Genomic_DNA"/>
</dbReference>
<dbReference type="EC" id="6.1.1.12" evidence="3"/>
<dbReference type="GO" id="GO:0017101">
    <property type="term" value="C:aminoacyl-tRNA synthetase multienzyme complex"/>
    <property type="evidence" value="ECO:0007669"/>
    <property type="project" value="TreeGrafter"/>
</dbReference>
<keyword evidence="5 14" id="KW-0436">Ligase</keyword>
<evidence type="ECO:0000256" key="4">
    <source>
        <dbReference type="ARBA" id="ARBA00022490"/>
    </source>
</evidence>
<dbReference type="InterPro" id="IPR006195">
    <property type="entry name" value="aa-tRNA-synth_II"/>
</dbReference>
<dbReference type="Gene3D" id="2.40.50.140">
    <property type="entry name" value="Nucleic acid-binding proteins"/>
    <property type="match status" value="1"/>
</dbReference>
<evidence type="ECO:0000256" key="2">
    <source>
        <dbReference type="ARBA" id="ARBA00005312"/>
    </source>
</evidence>
<evidence type="ECO:0000256" key="6">
    <source>
        <dbReference type="ARBA" id="ARBA00022741"/>
    </source>
</evidence>
<dbReference type="PROSITE" id="PS50862">
    <property type="entry name" value="AA_TRNA_LIGASE_II"/>
    <property type="match status" value="1"/>
</dbReference>
<evidence type="ECO:0000256" key="8">
    <source>
        <dbReference type="ARBA" id="ARBA00022917"/>
    </source>
</evidence>
<feature type="region of interest" description="Disordered" evidence="12">
    <location>
        <begin position="1"/>
        <end position="66"/>
    </location>
</feature>
<gene>
    <name evidence="14" type="ORF">HMPREF1541_08556</name>
</gene>
<dbReference type="Gene3D" id="3.30.930.10">
    <property type="entry name" value="Bira Bifunctional Protein, Domain 2"/>
    <property type="match status" value="1"/>
</dbReference>
<dbReference type="GO" id="GO:0005524">
    <property type="term" value="F:ATP binding"/>
    <property type="evidence" value="ECO:0007669"/>
    <property type="project" value="UniProtKB-KW"/>
</dbReference>
<protein>
    <recommendedName>
        <fullName evidence="11">Probable aspartate--tRNA ligase, cytoplasmic</fullName>
        <ecNumber evidence="3">6.1.1.12</ecNumber>
    </recommendedName>
</protein>
<evidence type="ECO:0000259" key="13">
    <source>
        <dbReference type="PROSITE" id="PS50862"/>
    </source>
</evidence>
<dbReference type="GO" id="GO:0005829">
    <property type="term" value="C:cytosol"/>
    <property type="evidence" value="ECO:0007669"/>
    <property type="project" value="TreeGrafter"/>
</dbReference>
<comment type="similarity">
    <text evidence="2">Belongs to the class-II aminoacyl-tRNA synthetase family. Type 2 subfamily.</text>
</comment>
<dbReference type="InterPro" id="IPR004364">
    <property type="entry name" value="Aa-tRNA-synt_II"/>
</dbReference>
<evidence type="ECO:0000256" key="9">
    <source>
        <dbReference type="ARBA" id="ARBA00023146"/>
    </source>
</evidence>
<dbReference type="InterPro" id="IPR045864">
    <property type="entry name" value="aa-tRNA-synth_II/BPL/LPL"/>
</dbReference>
<comment type="subcellular location">
    <subcellularLocation>
        <location evidence="1">Cytoplasm</location>
    </subcellularLocation>
</comment>
<dbReference type="STRING" id="1220924.W2RKM1"/>
<evidence type="ECO:0000313" key="14">
    <source>
        <dbReference type="EMBL" id="ETN36279.1"/>
    </source>
</evidence>
<dbReference type="InterPro" id="IPR002312">
    <property type="entry name" value="Asp/Asn-tRNA-synth_IIb"/>
</dbReference>
<dbReference type="InterPro" id="IPR004523">
    <property type="entry name" value="Asp-tRNA_synthase_2"/>
</dbReference>
<dbReference type="InterPro" id="IPR012340">
    <property type="entry name" value="NA-bd_OB-fold"/>
</dbReference>
<dbReference type="OrthoDB" id="372395at2759"/>
<sequence>MSSEEKPGAALPVHAKDNPNVDAEGAPTKSALKKAAKEAEKAAKKAAAKEKEAAQRAAQQAAADEDKAVDNYGNISKAKEADAVKLKDLTDEYANKTVTFFARVENTRSQSAKLGFLTLREQGYTIQAVLAAAGDDVSKQMVKWALQTPVNSIFRVTGLVKKVDAPIASATISGLEVAVTRVYEVSRAVDFLPMAVRDAEKPIPESGIVDPEDKSPPVPMHIRLDNRVIDLQADINQAIFTISSAVEVLFTEYMFKHGSRKFNTPKLVGAATEGGAGVFAVTNYFGKTAYLAQSPQFYKQMLIAADCESVFEIGPVFRAENSNTHRHLTEFTGLDFEMVFNNHYHEVLSFGENLIVHILTTLQKEYAREIATIQRIYPRAGDFRIKDNKALRLKYADGIALLKEAGVDTSEQDRFETDLSTAMEKQLGKIIREKYDTDFYVLDEFPMAVRPFYTKAHPTDPNLSNSYDFFMRGEEIMSGAQRINEASELEQSMRAKGVDPNAEGFKDYIDAFRQGCRPHAGGGLGLNRIVQFFLGLDNVRQATPFPRDPQRLRP</sequence>
<dbReference type="Proteomes" id="UP000030752">
    <property type="component" value="Unassembled WGS sequence"/>
</dbReference>
<dbReference type="VEuPathDB" id="FungiDB:HMPREF1541_08556"/>
<organism evidence="14 15">
    <name type="scientific">Cyphellophora europaea (strain CBS 101466)</name>
    <name type="common">Phialophora europaea</name>
    <dbReference type="NCBI Taxonomy" id="1220924"/>
    <lineage>
        <taxon>Eukaryota</taxon>
        <taxon>Fungi</taxon>
        <taxon>Dikarya</taxon>
        <taxon>Ascomycota</taxon>
        <taxon>Pezizomycotina</taxon>
        <taxon>Eurotiomycetes</taxon>
        <taxon>Chaetothyriomycetidae</taxon>
        <taxon>Chaetothyriales</taxon>
        <taxon>Cyphellophoraceae</taxon>
        <taxon>Cyphellophora</taxon>
    </lineage>
</organism>
<dbReference type="NCBIfam" id="NF003483">
    <property type="entry name" value="PRK05159.1"/>
    <property type="match status" value="1"/>
</dbReference>
<keyword evidence="8" id="KW-0648">Protein biosynthesis</keyword>
<reference evidence="14 15" key="1">
    <citation type="submission" date="2013-03" db="EMBL/GenBank/DDBJ databases">
        <title>The Genome Sequence of Phialophora europaea CBS 101466.</title>
        <authorList>
            <consortium name="The Broad Institute Genomics Platform"/>
            <person name="Cuomo C."/>
            <person name="de Hoog S."/>
            <person name="Gorbushina A."/>
            <person name="Walker B."/>
            <person name="Young S.K."/>
            <person name="Zeng Q."/>
            <person name="Gargeya S."/>
            <person name="Fitzgerald M."/>
            <person name="Haas B."/>
            <person name="Abouelleil A."/>
            <person name="Allen A.W."/>
            <person name="Alvarado L."/>
            <person name="Arachchi H.M."/>
            <person name="Berlin A.M."/>
            <person name="Chapman S.B."/>
            <person name="Gainer-Dewar J."/>
            <person name="Goldberg J."/>
            <person name="Griggs A."/>
            <person name="Gujja S."/>
            <person name="Hansen M."/>
            <person name="Howarth C."/>
            <person name="Imamovic A."/>
            <person name="Ireland A."/>
            <person name="Larimer J."/>
            <person name="McCowan C."/>
            <person name="Murphy C."/>
            <person name="Pearson M."/>
            <person name="Poon T.W."/>
            <person name="Priest M."/>
            <person name="Roberts A."/>
            <person name="Saif S."/>
            <person name="Shea T."/>
            <person name="Sisk P."/>
            <person name="Sykes S."/>
            <person name="Wortman J."/>
            <person name="Nusbaum C."/>
            <person name="Birren B."/>
        </authorList>
    </citation>
    <scope>NUCLEOTIDE SEQUENCE [LARGE SCALE GENOMIC DNA]</scope>
    <source>
        <strain evidence="14 15">CBS 101466</strain>
    </source>
</reference>
<dbReference type="GO" id="GO:0005634">
    <property type="term" value="C:nucleus"/>
    <property type="evidence" value="ECO:0007669"/>
    <property type="project" value="EnsemblFungi"/>
</dbReference>
<dbReference type="HAMAP" id="MF_02075">
    <property type="entry name" value="Asp_tRNA_synth_type2"/>
    <property type="match status" value="1"/>
</dbReference>
<keyword evidence="7" id="KW-0067">ATP-binding</keyword>
<dbReference type="Pfam" id="PF00152">
    <property type="entry name" value="tRNA-synt_2"/>
    <property type="match status" value="1"/>
</dbReference>
<dbReference type="InParanoid" id="W2RKM1"/>
<dbReference type="CDD" id="cd04320">
    <property type="entry name" value="AspRS_cyto_N"/>
    <property type="match status" value="1"/>
</dbReference>
<evidence type="ECO:0000256" key="12">
    <source>
        <dbReference type="SAM" id="MobiDB-lite"/>
    </source>
</evidence>
<dbReference type="GO" id="GO:0004815">
    <property type="term" value="F:aspartate-tRNA ligase activity"/>
    <property type="evidence" value="ECO:0007669"/>
    <property type="project" value="UniProtKB-EC"/>
</dbReference>
<dbReference type="PANTHER" id="PTHR43450:SF1">
    <property type="entry name" value="ASPARTATE--TRNA LIGASE, CYTOPLASMIC"/>
    <property type="match status" value="1"/>
</dbReference>
<dbReference type="eggNOG" id="KOG0556">
    <property type="taxonomic scope" value="Eukaryota"/>
</dbReference>
<keyword evidence="9" id="KW-0030">Aminoacyl-tRNA synthetase</keyword>
<dbReference type="FunCoup" id="W2RKM1">
    <property type="interactions" value="1202"/>
</dbReference>
<dbReference type="FunFam" id="3.30.930.10:FF:000038">
    <property type="entry name" value="Aspartate--tRNA ligase"/>
    <property type="match status" value="1"/>
</dbReference>
<dbReference type="SUPFAM" id="SSF50249">
    <property type="entry name" value="Nucleic acid-binding proteins"/>
    <property type="match status" value="1"/>
</dbReference>
<dbReference type="CDD" id="cd00776">
    <property type="entry name" value="AsxRS_core"/>
    <property type="match status" value="1"/>
</dbReference>
<dbReference type="GO" id="GO:1990825">
    <property type="term" value="F:sequence-specific mRNA binding"/>
    <property type="evidence" value="ECO:0007669"/>
    <property type="project" value="EnsemblFungi"/>
</dbReference>
<evidence type="ECO:0000256" key="5">
    <source>
        <dbReference type="ARBA" id="ARBA00022598"/>
    </source>
</evidence>
<comment type="catalytic activity">
    <reaction evidence="10">
        <text>tRNA(Asp) + L-aspartate + ATP = L-aspartyl-tRNA(Asp) + AMP + diphosphate</text>
        <dbReference type="Rhea" id="RHEA:19649"/>
        <dbReference type="Rhea" id="RHEA-COMP:9660"/>
        <dbReference type="Rhea" id="RHEA-COMP:9678"/>
        <dbReference type="ChEBI" id="CHEBI:29991"/>
        <dbReference type="ChEBI" id="CHEBI:30616"/>
        <dbReference type="ChEBI" id="CHEBI:33019"/>
        <dbReference type="ChEBI" id="CHEBI:78442"/>
        <dbReference type="ChEBI" id="CHEBI:78516"/>
        <dbReference type="ChEBI" id="CHEBI:456215"/>
        <dbReference type="EC" id="6.1.1.12"/>
    </reaction>
</comment>
<evidence type="ECO:0000256" key="7">
    <source>
        <dbReference type="ARBA" id="ARBA00022840"/>
    </source>
</evidence>
<dbReference type="GeneID" id="19975895"/>
<dbReference type="PRINTS" id="PR01042">
    <property type="entry name" value="TRNASYNTHASP"/>
</dbReference>
<evidence type="ECO:0000256" key="10">
    <source>
        <dbReference type="ARBA" id="ARBA00047904"/>
    </source>
</evidence>
<dbReference type="AlphaFoldDB" id="W2RKM1"/>
<dbReference type="GO" id="GO:0006422">
    <property type="term" value="P:aspartyl-tRNA aminoacylation"/>
    <property type="evidence" value="ECO:0007669"/>
    <property type="project" value="EnsemblFungi"/>
</dbReference>
<name>W2RKM1_CYPE1</name>
<evidence type="ECO:0000256" key="3">
    <source>
        <dbReference type="ARBA" id="ARBA00012841"/>
    </source>
</evidence>
<evidence type="ECO:0000313" key="15">
    <source>
        <dbReference type="Proteomes" id="UP000030752"/>
    </source>
</evidence>
<dbReference type="NCBIfam" id="TIGR00458">
    <property type="entry name" value="aspS_nondisc"/>
    <property type="match status" value="1"/>
</dbReference>
<dbReference type="RefSeq" id="XP_008721097.1">
    <property type="nucleotide sequence ID" value="XM_008722875.1"/>
</dbReference>
<keyword evidence="6" id="KW-0547">Nucleotide-binding</keyword>
<keyword evidence="4" id="KW-0963">Cytoplasm</keyword>
<dbReference type="SUPFAM" id="SSF55681">
    <property type="entry name" value="Class II aaRS and biotin synthetases"/>
    <property type="match status" value="1"/>
</dbReference>
<proteinExistence type="inferred from homology"/>
<evidence type="ECO:0000256" key="1">
    <source>
        <dbReference type="ARBA" id="ARBA00004496"/>
    </source>
</evidence>
<accession>W2RKM1</accession>
<feature type="compositionally biased region" description="Basic and acidic residues" evidence="12">
    <location>
        <begin position="35"/>
        <end position="54"/>
    </location>
</feature>